<dbReference type="EMBL" id="KZ293416">
    <property type="protein sequence ID" value="PBK76295.1"/>
    <property type="molecule type" value="Genomic_DNA"/>
</dbReference>
<accession>A0A2H3BZM7</accession>
<evidence type="ECO:0000313" key="1">
    <source>
        <dbReference type="EMBL" id="PBK76295.1"/>
    </source>
</evidence>
<gene>
    <name evidence="1" type="ORF">ARMSODRAFT_1011554</name>
</gene>
<keyword evidence="2" id="KW-1185">Reference proteome</keyword>
<organism evidence="1 2">
    <name type="scientific">Armillaria solidipes</name>
    <dbReference type="NCBI Taxonomy" id="1076256"/>
    <lineage>
        <taxon>Eukaryota</taxon>
        <taxon>Fungi</taxon>
        <taxon>Dikarya</taxon>
        <taxon>Basidiomycota</taxon>
        <taxon>Agaricomycotina</taxon>
        <taxon>Agaricomycetes</taxon>
        <taxon>Agaricomycetidae</taxon>
        <taxon>Agaricales</taxon>
        <taxon>Marasmiineae</taxon>
        <taxon>Physalacriaceae</taxon>
        <taxon>Armillaria</taxon>
    </lineage>
</organism>
<evidence type="ECO:0000313" key="2">
    <source>
        <dbReference type="Proteomes" id="UP000218334"/>
    </source>
</evidence>
<protein>
    <submittedName>
        <fullName evidence="1">Uncharacterized protein</fullName>
    </submittedName>
</protein>
<name>A0A2H3BZM7_9AGAR</name>
<dbReference type="Proteomes" id="UP000218334">
    <property type="component" value="Unassembled WGS sequence"/>
</dbReference>
<proteinExistence type="predicted"/>
<sequence>MPSQIICAALQRNGNAEESQTHDGSASTLPNLLEWKKATAFHTIHTHMYTPLPILCSRFVKDLVLEGCTGPDRPAGGGGLSCILRFFNVERLVLVPIATTRIRGTTYRSGQAHLPHAMYFHPFPDFIHITSTRAIPPPPPFICSDVLGNIHWQCRRPQTYRPIPEILAPLRELRHLTIHVPTVTLLSVYSEAFPLNFHDVYLLPSLVTVDLQLHRASTVERSTIDEIVKERTLRNLNVGEAFSLRGRVMPYSHLWNLGVSGYRGSTVAADGCPTIGYMTVDRLHKIEILKSLDVQAAEIEI</sequence>
<dbReference type="AlphaFoldDB" id="A0A2H3BZM7"/>
<reference evidence="2" key="1">
    <citation type="journal article" date="2017" name="Nat. Ecol. Evol.">
        <title>Genome expansion and lineage-specific genetic innovations in the forest pathogenic fungi Armillaria.</title>
        <authorList>
            <person name="Sipos G."/>
            <person name="Prasanna A.N."/>
            <person name="Walter M.C."/>
            <person name="O'Connor E."/>
            <person name="Balint B."/>
            <person name="Krizsan K."/>
            <person name="Kiss B."/>
            <person name="Hess J."/>
            <person name="Varga T."/>
            <person name="Slot J."/>
            <person name="Riley R."/>
            <person name="Boka B."/>
            <person name="Rigling D."/>
            <person name="Barry K."/>
            <person name="Lee J."/>
            <person name="Mihaltcheva S."/>
            <person name="LaButti K."/>
            <person name="Lipzen A."/>
            <person name="Waldron R."/>
            <person name="Moloney N.M."/>
            <person name="Sperisen C."/>
            <person name="Kredics L."/>
            <person name="Vagvoelgyi C."/>
            <person name="Patrignani A."/>
            <person name="Fitzpatrick D."/>
            <person name="Nagy I."/>
            <person name="Doyle S."/>
            <person name="Anderson J.B."/>
            <person name="Grigoriev I.V."/>
            <person name="Gueldener U."/>
            <person name="Muensterkoetter M."/>
            <person name="Nagy L.G."/>
        </authorList>
    </citation>
    <scope>NUCLEOTIDE SEQUENCE [LARGE SCALE GENOMIC DNA]</scope>
    <source>
        <strain evidence="2">28-4</strain>
    </source>
</reference>